<evidence type="ECO:0000256" key="4">
    <source>
        <dbReference type="PROSITE-ProRule" id="PRU01343"/>
    </source>
</evidence>
<name>A0AA38SGU6_9ASTR</name>
<keyword evidence="8" id="KW-1185">Reference proteome</keyword>
<keyword evidence="2 4" id="KW-0863">Zinc-finger</keyword>
<keyword evidence="5" id="KW-0472">Membrane</keyword>
<evidence type="ECO:0000313" key="8">
    <source>
        <dbReference type="Proteomes" id="UP001172457"/>
    </source>
</evidence>
<feature type="transmembrane region" description="Helical" evidence="5">
    <location>
        <begin position="166"/>
        <end position="183"/>
    </location>
</feature>
<dbReference type="PROSITE" id="PS51999">
    <property type="entry name" value="ZF_GRF"/>
    <property type="match status" value="1"/>
</dbReference>
<feature type="domain" description="GRF-type" evidence="6">
    <location>
        <begin position="4"/>
        <end position="54"/>
    </location>
</feature>
<dbReference type="InterPro" id="IPR010666">
    <property type="entry name" value="Znf_GRF"/>
</dbReference>
<organism evidence="7 8">
    <name type="scientific">Centaurea solstitialis</name>
    <name type="common">yellow star-thistle</name>
    <dbReference type="NCBI Taxonomy" id="347529"/>
    <lineage>
        <taxon>Eukaryota</taxon>
        <taxon>Viridiplantae</taxon>
        <taxon>Streptophyta</taxon>
        <taxon>Embryophyta</taxon>
        <taxon>Tracheophyta</taxon>
        <taxon>Spermatophyta</taxon>
        <taxon>Magnoliopsida</taxon>
        <taxon>eudicotyledons</taxon>
        <taxon>Gunneridae</taxon>
        <taxon>Pentapetalae</taxon>
        <taxon>asterids</taxon>
        <taxon>campanulids</taxon>
        <taxon>Asterales</taxon>
        <taxon>Asteraceae</taxon>
        <taxon>Carduoideae</taxon>
        <taxon>Cardueae</taxon>
        <taxon>Centaureinae</taxon>
        <taxon>Centaurea</taxon>
    </lineage>
</organism>
<dbReference type="GO" id="GO:0008270">
    <property type="term" value="F:zinc ion binding"/>
    <property type="evidence" value="ECO:0007669"/>
    <property type="project" value="UniProtKB-KW"/>
</dbReference>
<feature type="transmembrane region" description="Helical" evidence="5">
    <location>
        <begin position="89"/>
        <end position="115"/>
    </location>
</feature>
<dbReference type="Proteomes" id="UP001172457">
    <property type="component" value="Chromosome 7"/>
</dbReference>
<dbReference type="AlphaFoldDB" id="A0AA38SGU6"/>
<evidence type="ECO:0000259" key="6">
    <source>
        <dbReference type="PROSITE" id="PS51999"/>
    </source>
</evidence>
<gene>
    <name evidence="7" type="ORF">OSB04_028619</name>
</gene>
<evidence type="ECO:0000313" key="7">
    <source>
        <dbReference type="EMBL" id="KAJ9542113.1"/>
    </source>
</evidence>
<evidence type="ECO:0000256" key="5">
    <source>
        <dbReference type="SAM" id="Phobius"/>
    </source>
</evidence>
<evidence type="ECO:0000256" key="2">
    <source>
        <dbReference type="ARBA" id="ARBA00022771"/>
    </source>
</evidence>
<proteinExistence type="predicted"/>
<keyword evidence="5" id="KW-1133">Transmembrane helix</keyword>
<evidence type="ECO:0000256" key="1">
    <source>
        <dbReference type="ARBA" id="ARBA00022723"/>
    </source>
</evidence>
<sequence>MVICDCGSIAIIRTSWTSTNPGRRFYCCSIKVSCLMNWHHMVCVCIFLGWVDGPMCPRAVQIIPGLLRSKNEVEAALKITANQARNGSLCVLLAGWHLLCIFVGVGVRAINITIYKCPIEVAHVHIYINSILNDVTFINHSRINFIFLSIYFIFHSWFNFRSIINFIIHTIINFIFHTPSLIIHAPSRLFIHAPVSLIIHAPNLIIHAPSRLIKIIIKVDTKERIKFIHYGLRCRGFFIRIQLLNRLEMNLVPQKKEGMRGTVKDGMVLTISPFEKKSERRRILQCWFPLRELHVLIPFADRSRTELHRSLYSPQHQSFLQLVLDQIQGLDQFALPLSALVRRHVVL</sequence>
<comment type="caution">
    <text evidence="7">The sequence shown here is derived from an EMBL/GenBank/DDBJ whole genome shotgun (WGS) entry which is preliminary data.</text>
</comment>
<reference evidence="7" key="1">
    <citation type="submission" date="2023-03" db="EMBL/GenBank/DDBJ databases">
        <title>Chromosome-scale reference genome and RAD-based genetic map of yellow starthistle (Centaurea solstitialis) reveal putative structural variation and QTLs associated with invader traits.</title>
        <authorList>
            <person name="Reatini B."/>
            <person name="Cang F.A."/>
            <person name="Jiang Q."/>
            <person name="Mckibben M.T.W."/>
            <person name="Barker M.S."/>
            <person name="Rieseberg L.H."/>
            <person name="Dlugosch K.M."/>
        </authorList>
    </citation>
    <scope>NUCLEOTIDE SEQUENCE</scope>
    <source>
        <strain evidence="7">CAN-66</strain>
        <tissue evidence="7">Leaf</tissue>
    </source>
</reference>
<keyword evidence="3" id="KW-0862">Zinc</keyword>
<protein>
    <recommendedName>
        <fullName evidence="6">GRF-type domain-containing protein</fullName>
    </recommendedName>
</protein>
<evidence type="ECO:0000256" key="3">
    <source>
        <dbReference type="ARBA" id="ARBA00022833"/>
    </source>
</evidence>
<keyword evidence="5" id="KW-0812">Transmembrane</keyword>
<accession>A0AA38SGU6</accession>
<feature type="transmembrane region" description="Helical" evidence="5">
    <location>
        <begin position="135"/>
        <end position="154"/>
    </location>
</feature>
<keyword evidence="1" id="KW-0479">Metal-binding</keyword>
<dbReference type="EMBL" id="JARYMX010000007">
    <property type="protein sequence ID" value="KAJ9542113.1"/>
    <property type="molecule type" value="Genomic_DNA"/>
</dbReference>